<name>A0A382P1Q7_9ZZZZ</name>
<evidence type="ECO:0000313" key="1">
    <source>
        <dbReference type="EMBL" id="SVC65771.1"/>
    </source>
</evidence>
<accession>A0A382P1Q7</accession>
<gene>
    <name evidence="1" type="ORF">METZ01_LOCUS318625</name>
</gene>
<dbReference type="EMBL" id="UINC01103411">
    <property type="protein sequence ID" value="SVC65771.1"/>
    <property type="molecule type" value="Genomic_DNA"/>
</dbReference>
<dbReference type="AlphaFoldDB" id="A0A382P1Q7"/>
<sequence>PNYIKSKLEKYSPKKVEIVENYMENNPTFMIYFYV</sequence>
<reference evidence="1" key="1">
    <citation type="submission" date="2018-05" db="EMBL/GenBank/DDBJ databases">
        <authorList>
            <person name="Lanie J.A."/>
            <person name="Ng W.-L."/>
            <person name="Kazmierczak K.M."/>
            <person name="Andrzejewski T.M."/>
            <person name="Davidsen T.M."/>
            <person name="Wayne K.J."/>
            <person name="Tettelin H."/>
            <person name="Glass J.I."/>
            <person name="Rusch D."/>
            <person name="Podicherti R."/>
            <person name="Tsui H.-C.T."/>
            <person name="Winkler M.E."/>
        </authorList>
    </citation>
    <scope>NUCLEOTIDE SEQUENCE</scope>
</reference>
<organism evidence="1">
    <name type="scientific">marine metagenome</name>
    <dbReference type="NCBI Taxonomy" id="408172"/>
    <lineage>
        <taxon>unclassified sequences</taxon>
        <taxon>metagenomes</taxon>
        <taxon>ecological metagenomes</taxon>
    </lineage>
</organism>
<protein>
    <submittedName>
        <fullName evidence="1">Uncharacterized protein</fullName>
    </submittedName>
</protein>
<proteinExistence type="predicted"/>
<feature type="non-terminal residue" evidence="1">
    <location>
        <position position="1"/>
    </location>
</feature>